<feature type="transmembrane region" description="Helical" evidence="2">
    <location>
        <begin position="98"/>
        <end position="119"/>
    </location>
</feature>
<evidence type="ECO:0000256" key="2">
    <source>
        <dbReference type="SAM" id="Phobius"/>
    </source>
</evidence>
<evidence type="ECO:0000313" key="5">
    <source>
        <dbReference type="Proteomes" id="UP000552954"/>
    </source>
</evidence>
<feature type="region of interest" description="Disordered" evidence="1">
    <location>
        <begin position="218"/>
        <end position="254"/>
    </location>
</feature>
<protein>
    <submittedName>
        <fullName evidence="4">RNA polymerase subunit sigma-70</fullName>
    </submittedName>
</protein>
<name>A0A849KDG3_9BURK</name>
<dbReference type="RefSeq" id="WP_171561401.1">
    <property type="nucleotide sequence ID" value="NZ_JABFCS010000001.1"/>
</dbReference>
<reference evidence="4 5" key="2">
    <citation type="submission" date="2020-06" db="EMBL/GenBank/DDBJ databases">
        <title>Ramlibacter rhizophilus sp. nov., isolated from rhizosphere soil of national flower Mugunghwa from South Korea.</title>
        <authorList>
            <person name="Zheng-Fei Y."/>
            <person name="Huan T."/>
        </authorList>
    </citation>
    <scope>NUCLEOTIDE SEQUENCE [LARGE SCALE GENOMIC DNA]</scope>
    <source>
        <strain evidence="4 5">B156</strain>
    </source>
</reference>
<dbReference type="InterPro" id="IPR051474">
    <property type="entry name" value="Anti-sigma-K/W_factor"/>
</dbReference>
<keyword evidence="2" id="KW-1133">Transmembrane helix</keyword>
<feature type="domain" description="Anti-sigma K factor RskA C-terminal" evidence="3">
    <location>
        <begin position="105"/>
        <end position="230"/>
    </location>
</feature>
<keyword evidence="2" id="KW-0472">Membrane</keyword>
<comment type="caution">
    <text evidence="4">The sequence shown here is derived from an EMBL/GenBank/DDBJ whole genome shotgun (WGS) entry which is preliminary data.</text>
</comment>
<gene>
    <name evidence="4" type="ORF">HK415_17215</name>
</gene>
<proteinExistence type="predicted"/>
<reference evidence="4 5" key="1">
    <citation type="submission" date="2020-05" db="EMBL/GenBank/DDBJ databases">
        <authorList>
            <person name="Khan S.A."/>
            <person name="Jeon C.O."/>
            <person name="Chun B.H."/>
        </authorList>
    </citation>
    <scope>NUCLEOTIDE SEQUENCE [LARGE SCALE GENOMIC DNA]</scope>
    <source>
        <strain evidence="4 5">B156</strain>
    </source>
</reference>
<dbReference type="EMBL" id="JABFCS010000001">
    <property type="protein sequence ID" value="NNU44534.1"/>
    <property type="molecule type" value="Genomic_DNA"/>
</dbReference>
<evidence type="ECO:0000256" key="1">
    <source>
        <dbReference type="SAM" id="MobiDB-lite"/>
    </source>
</evidence>
<dbReference type="GO" id="GO:0005886">
    <property type="term" value="C:plasma membrane"/>
    <property type="evidence" value="ECO:0007669"/>
    <property type="project" value="InterPro"/>
</dbReference>
<sequence>MNLTRHPELADRLAASYALGTLRGGARRRFEAIARQNPTLRAGALVWQERLSAMTELQAREAPGPNVWKRIAIQLRQEDDARAAAPAKGRGSLGFWRGAALAGGFAAIVAFTLAAYTGAQVSQMSATPEIRYVAMLHDDRAAPAMLVSFDARHGTLILKRLGSYQEAPGHSLELWALPPGAAPRSLGVVGGGTVVHLHAGEGQLRQVPALAISLEPRGGAPAGGGPTGPVLFKGRSFRPPDARRSAALPREPLAADRRQNASAGHLMFLNATCVWLCIMEP</sequence>
<organism evidence="4 5">
    <name type="scientific">Ramlibacter montanisoli</name>
    <dbReference type="NCBI Taxonomy" id="2732512"/>
    <lineage>
        <taxon>Bacteria</taxon>
        <taxon>Pseudomonadati</taxon>
        <taxon>Pseudomonadota</taxon>
        <taxon>Betaproteobacteria</taxon>
        <taxon>Burkholderiales</taxon>
        <taxon>Comamonadaceae</taxon>
        <taxon>Ramlibacter</taxon>
    </lineage>
</organism>
<keyword evidence="2" id="KW-0812">Transmembrane</keyword>
<evidence type="ECO:0000259" key="3">
    <source>
        <dbReference type="Pfam" id="PF10099"/>
    </source>
</evidence>
<dbReference type="GO" id="GO:0006417">
    <property type="term" value="P:regulation of translation"/>
    <property type="evidence" value="ECO:0007669"/>
    <property type="project" value="TreeGrafter"/>
</dbReference>
<dbReference type="Pfam" id="PF10099">
    <property type="entry name" value="RskA_C"/>
    <property type="match status" value="1"/>
</dbReference>
<accession>A0A849KDG3</accession>
<dbReference type="AlphaFoldDB" id="A0A849KDG3"/>
<dbReference type="GO" id="GO:0016989">
    <property type="term" value="F:sigma factor antagonist activity"/>
    <property type="evidence" value="ECO:0007669"/>
    <property type="project" value="TreeGrafter"/>
</dbReference>
<dbReference type="PANTHER" id="PTHR37461">
    <property type="entry name" value="ANTI-SIGMA-K FACTOR RSKA"/>
    <property type="match status" value="1"/>
</dbReference>
<dbReference type="PANTHER" id="PTHR37461:SF1">
    <property type="entry name" value="ANTI-SIGMA-K FACTOR RSKA"/>
    <property type="match status" value="1"/>
</dbReference>
<dbReference type="Proteomes" id="UP000552954">
    <property type="component" value="Unassembled WGS sequence"/>
</dbReference>
<keyword evidence="5" id="KW-1185">Reference proteome</keyword>
<evidence type="ECO:0000313" key="4">
    <source>
        <dbReference type="EMBL" id="NNU44534.1"/>
    </source>
</evidence>
<dbReference type="InterPro" id="IPR018764">
    <property type="entry name" value="RskA_C"/>
</dbReference>